<name>A0A3N2CQR9_9ACTN</name>
<evidence type="ECO:0000313" key="2">
    <source>
        <dbReference type="Proteomes" id="UP000281738"/>
    </source>
</evidence>
<accession>A0A3N2CQR9</accession>
<evidence type="ECO:0000313" key="1">
    <source>
        <dbReference type="EMBL" id="ROR89872.1"/>
    </source>
</evidence>
<dbReference type="RefSeq" id="WP_123389125.1">
    <property type="nucleotide sequence ID" value="NZ_RKHO01000001.1"/>
</dbReference>
<dbReference type="EMBL" id="RKHO01000001">
    <property type="protein sequence ID" value="ROR89872.1"/>
    <property type="molecule type" value="Genomic_DNA"/>
</dbReference>
<proteinExistence type="predicted"/>
<dbReference type="Proteomes" id="UP000281738">
    <property type="component" value="Unassembled WGS sequence"/>
</dbReference>
<reference evidence="1 2" key="1">
    <citation type="submission" date="2018-11" db="EMBL/GenBank/DDBJ databases">
        <title>Sequencing the genomes of 1000 actinobacteria strains.</title>
        <authorList>
            <person name="Klenk H.-P."/>
        </authorList>
    </citation>
    <scope>NUCLEOTIDE SEQUENCE [LARGE SCALE GENOMIC DNA]</scope>
    <source>
        <strain evidence="1 2">DSM 12652</strain>
    </source>
</reference>
<gene>
    <name evidence="1" type="ORF">EDD33_0703</name>
</gene>
<protein>
    <submittedName>
        <fullName evidence="1">Uncharacterized protein</fullName>
    </submittedName>
</protein>
<dbReference type="OrthoDB" id="4808153at2"/>
<keyword evidence="2" id="KW-1185">Reference proteome</keyword>
<organism evidence="1 2">
    <name type="scientific">Nocardioides aurantiacus</name>
    <dbReference type="NCBI Taxonomy" id="86796"/>
    <lineage>
        <taxon>Bacteria</taxon>
        <taxon>Bacillati</taxon>
        <taxon>Actinomycetota</taxon>
        <taxon>Actinomycetes</taxon>
        <taxon>Propionibacteriales</taxon>
        <taxon>Nocardioidaceae</taxon>
        <taxon>Nocardioides</taxon>
    </lineage>
</organism>
<sequence length="260" mass="27854">MQTLVFLVVLALAAGALWWVLQRNKRRELERKEAELAPVRQLAFEDVTALGVELQDLDLDLAGAPLDPGASSDYQRALDAYEAAKKAADTITAPEQVKHVTEILEDGRYAMACVRARVAGEPLPTRRPPCFFDPRHGLSVEDVPYAPPGGALRDVPACALDAERVKVGAEPDIRKVMVGSQRVPYWQGGRAYQPYAAGYFGGFSPMNFMFMGMMFGGGFDGLGDGIGAIGEGLGEGIGSIGDGIGGMFDGVGDMFDGFDF</sequence>
<comment type="caution">
    <text evidence="1">The sequence shown here is derived from an EMBL/GenBank/DDBJ whole genome shotgun (WGS) entry which is preliminary data.</text>
</comment>
<dbReference type="AlphaFoldDB" id="A0A3N2CQR9"/>